<dbReference type="PANTHER" id="PTHR27009">
    <property type="entry name" value="RUST RESISTANCE KINASE LR10-RELATED"/>
    <property type="match status" value="1"/>
</dbReference>
<organism evidence="11 12">
    <name type="scientific">Theobroma cacao</name>
    <name type="common">Cacao</name>
    <name type="synonym">Cocoa</name>
    <dbReference type="NCBI Taxonomy" id="3641"/>
    <lineage>
        <taxon>Eukaryota</taxon>
        <taxon>Viridiplantae</taxon>
        <taxon>Streptophyta</taxon>
        <taxon>Embryophyta</taxon>
        <taxon>Tracheophyta</taxon>
        <taxon>Spermatophyta</taxon>
        <taxon>Magnoliopsida</taxon>
        <taxon>eudicotyledons</taxon>
        <taxon>Gunneridae</taxon>
        <taxon>Pentapetalae</taxon>
        <taxon>rosids</taxon>
        <taxon>malvids</taxon>
        <taxon>Malvales</taxon>
        <taxon>Malvaceae</taxon>
        <taxon>Byttnerioideae</taxon>
        <taxon>Theobroma</taxon>
    </lineage>
</organism>
<comment type="subcellular location">
    <subcellularLocation>
        <location evidence="1">Membrane</location>
        <topology evidence="1">Single-pass type I membrane protein</topology>
    </subcellularLocation>
</comment>
<dbReference type="eggNOG" id="KOG1187">
    <property type="taxonomic scope" value="Eukaryota"/>
</dbReference>
<dbReference type="InterPro" id="IPR011009">
    <property type="entry name" value="Kinase-like_dom_sf"/>
</dbReference>
<dbReference type="GO" id="GO:0004674">
    <property type="term" value="F:protein serine/threonine kinase activity"/>
    <property type="evidence" value="ECO:0007669"/>
    <property type="project" value="UniProtKB-KW"/>
</dbReference>
<evidence type="ECO:0000256" key="4">
    <source>
        <dbReference type="ARBA" id="ARBA00022729"/>
    </source>
</evidence>
<dbReference type="HOGENOM" id="CLU_070211_0_0_1"/>
<dbReference type="OMA" id="KIGRIRH"/>
<feature type="domain" description="Protein kinase" evidence="10">
    <location>
        <begin position="254"/>
        <end position="341"/>
    </location>
</feature>
<keyword evidence="8" id="KW-0547">Nucleotide-binding</keyword>
<keyword evidence="3" id="KW-0812">Transmembrane</keyword>
<evidence type="ECO:0000313" key="12">
    <source>
        <dbReference type="Proteomes" id="UP000026915"/>
    </source>
</evidence>
<sequence length="341" mass="38571">MLRAKLPLFGLLALALSLFPDACIARGKHKHCGSSFCGNINITYPFRLKSQPHRCGYNELELVCENSRTIFPMKHGNFYVQHISYSNKTIQLLDMSLDEDNCSIPHSSYPFYQTTTESSIMYLVNCPIQINNSWVYIDAFRCTKTPCSRPPYFYFLDENTAKSDFHESCTVEAQVPIMVANITGLSTFDIYTKLLEGFQLSWSSSDDDMSRLLSLLWLLLRPLTLYILSIMALFQPDYFYAPSKGIQILCLAITGFKNKLGQGGYGSVFKGKLRSGQFVAIKLLNKSKANGQDFINEVATIGRIHHVNVMKPTDRPSMSKVLKMLESEVELLEMPPKPAFS</sequence>
<keyword evidence="2" id="KW-0418">Kinase</keyword>
<dbReference type="GO" id="GO:0030247">
    <property type="term" value="F:polysaccharide binding"/>
    <property type="evidence" value="ECO:0007669"/>
    <property type="project" value="InterPro"/>
</dbReference>
<keyword evidence="5" id="KW-1133">Transmembrane helix</keyword>
<evidence type="ECO:0000313" key="11">
    <source>
        <dbReference type="EMBL" id="EOY13489.1"/>
    </source>
</evidence>
<dbReference type="Pfam" id="PF07714">
    <property type="entry name" value="PK_Tyr_Ser-Thr"/>
    <property type="match status" value="1"/>
</dbReference>
<dbReference type="AlphaFoldDB" id="A0A061FG89"/>
<gene>
    <name evidence="11" type="ORF">TCM_032090</name>
</gene>
<keyword evidence="2" id="KW-0808">Transferase</keyword>
<dbReference type="Pfam" id="PF13947">
    <property type="entry name" value="GUB_WAK_bind"/>
    <property type="match status" value="1"/>
</dbReference>
<name>A0A061FG89_THECC</name>
<dbReference type="InterPro" id="IPR025287">
    <property type="entry name" value="WAK_GUB"/>
</dbReference>
<reference evidence="11 12" key="1">
    <citation type="journal article" date="2013" name="Genome Biol.">
        <title>The genome sequence of the most widely cultivated cacao type and its use to identify candidate genes regulating pod color.</title>
        <authorList>
            <person name="Motamayor J.C."/>
            <person name="Mockaitis K."/>
            <person name="Schmutz J."/>
            <person name="Haiminen N."/>
            <person name="Iii D.L."/>
            <person name="Cornejo O."/>
            <person name="Findley S.D."/>
            <person name="Zheng P."/>
            <person name="Utro F."/>
            <person name="Royaert S."/>
            <person name="Saski C."/>
            <person name="Jenkins J."/>
            <person name="Podicheti R."/>
            <person name="Zhao M."/>
            <person name="Scheffler B.E."/>
            <person name="Stack J.C."/>
            <person name="Feltus F.A."/>
            <person name="Mustiga G.M."/>
            <person name="Amores F."/>
            <person name="Phillips W."/>
            <person name="Marelli J.P."/>
            <person name="May G.D."/>
            <person name="Shapiro H."/>
            <person name="Ma J."/>
            <person name="Bustamante C.D."/>
            <person name="Schnell R.J."/>
            <person name="Main D."/>
            <person name="Gilbert D."/>
            <person name="Parida L."/>
            <person name="Kuhn D.N."/>
        </authorList>
    </citation>
    <scope>NUCLEOTIDE SEQUENCE [LARGE SCALE GENOMIC DNA]</scope>
    <source>
        <strain evidence="12">cv. Matina 1-6</strain>
    </source>
</reference>
<keyword evidence="7" id="KW-0325">Glycoprotein</keyword>
<evidence type="ECO:0000259" key="10">
    <source>
        <dbReference type="PROSITE" id="PS50011"/>
    </source>
</evidence>
<dbReference type="GO" id="GO:0005524">
    <property type="term" value="F:ATP binding"/>
    <property type="evidence" value="ECO:0007669"/>
    <property type="project" value="UniProtKB-UniRule"/>
</dbReference>
<feature type="signal peptide" evidence="9">
    <location>
        <begin position="1"/>
        <end position="25"/>
    </location>
</feature>
<keyword evidence="2" id="KW-0723">Serine/threonine-protein kinase</keyword>
<proteinExistence type="predicted"/>
<dbReference type="SUPFAM" id="SSF56112">
    <property type="entry name" value="Protein kinase-like (PK-like)"/>
    <property type="match status" value="1"/>
</dbReference>
<dbReference type="PROSITE" id="PS50011">
    <property type="entry name" value="PROTEIN_KINASE_DOM"/>
    <property type="match status" value="1"/>
</dbReference>
<feature type="binding site" evidence="8">
    <location>
        <position position="282"/>
    </location>
    <ligand>
        <name>ATP</name>
        <dbReference type="ChEBI" id="CHEBI:30616"/>
    </ligand>
</feature>
<keyword evidence="12" id="KW-1185">Reference proteome</keyword>
<accession>A0A061FG89</accession>
<evidence type="ECO:0000256" key="2">
    <source>
        <dbReference type="ARBA" id="ARBA00022527"/>
    </source>
</evidence>
<dbReference type="PROSITE" id="PS00107">
    <property type="entry name" value="PROTEIN_KINASE_ATP"/>
    <property type="match status" value="1"/>
</dbReference>
<evidence type="ECO:0000256" key="9">
    <source>
        <dbReference type="SAM" id="SignalP"/>
    </source>
</evidence>
<dbReference type="InParanoid" id="A0A061FG89"/>
<keyword evidence="6" id="KW-0472">Membrane</keyword>
<dbReference type="InterPro" id="IPR017441">
    <property type="entry name" value="Protein_kinase_ATP_BS"/>
</dbReference>
<evidence type="ECO:0000256" key="1">
    <source>
        <dbReference type="ARBA" id="ARBA00004479"/>
    </source>
</evidence>
<dbReference type="GO" id="GO:0016020">
    <property type="term" value="C:membrane"/>
    <property type="evidence" value="ECO:0007669"/>
    <property type="project" value="UniProtKB-SubCell"/>
</dbReference>
<evidence type="ECO:0000256" key="7">
    <source>
        <dbReference type="ARBA" id="ARBA00023180"/>
    </source>
</evidence>
<dbReference type="Gramene" id="EOY13489">
    <property type="protein sequence ID" value="EOY13489"/>
    <property type="gene ID" value="TCM_032090"/>
</dbReference>
<evidence type="ECO:0000256" key="3">
    <source>
        <dbReference type="ARBA" id="ARBA00022692"/>
    </source>
</evidence>
<evidence type="ECO:0000256" key="5">
    <source>
        <dbReference type="ARBA" id="ARBA00022989"/>
    </source>
</evidence>
<dbReference type="Proteomes" id="UP000026915">
    <property type="component" value="Chromosome 7"/>
</dbReference>
<keyword evidence="4 9" id="KW-0732">Signal</keyword>
<dbReference type="Gene3D" id="3.30.200.20">
    <property type="entry name" value="Phosphorylase Kinase, domain 1"/>
    <property type="match status" value="1"/>
</dbReference>
<protein>
    <recommendedName>
        <fullName evidence="10">Protein kinase domain-containing protein</fullName>
    </recommendedName>
</protein>
<feature type="chain" id="PRO_5001602563" description="Protein kinase domain-containing protein" evidence="9">
    <location>
        <begin position="26"/>
        <end position="341"/>
    </location>
</feature>
<dbReference type="InterPro" id="IPR045874">
    <property type="entry name" value="LRK10/LRL21-25-like"/>
</dbReference>
<dbReference type="EMBL" id="CM001885">
    <property type="protein sequence ID" value="EOY13489.1"/>
    <property type="molecule type" value="Genomic_DNA"/>
</dbReference>
<dbReference type="InterPro" id="IPR000719">
    <property type="entry name" value="Prot_kinase_dom"/>
</dbReference>
<evidence type="ECO:0000256" key="6">
    <source>
        <dbReference type="ARBA" id="ARBA00023136"/>
    </source>
</evidence>
<dbReference type="InterPro" id="IPR001245">
    <property type="entry name" value="Ser-Thr/Tyr_kinase_cat_dom"/>
</dbReference>
<evidence type="ECO:0000256" key="8">
    <source>
        <dbReference type="PROSITE-ProRule" id="PRU10141"/>
    </source>
</evidence>
<keyword evidence="8" id="KW-0067">ATP-binding</keyword>